<feature type="region of interest" description="Disordered" evidence="1">
    <location>
        <begin position="181"/>
        <end position="201"/>
    </location>
</feature>
<reference evidence="2 3" key="1">
    <citation type="submission" date="2023-02" db="EMBL/GenBank/DDBJ databases">
        <title>LHISI_Scaffold_Assembly.</title>
        <authorList>
            <person name="Stuart O.P."/>
            <person name="Cleave R."/>
            <person name="Magrath M.J.L."/>
            <person name="Mikheyev A.S."/>
        </authorList>
    </citation>
    <scope>NUCLEOTIDE SEQUENCE [LARGE SCALE GENOMIC DNA]</scope>
    <source>
        <strain evidence="2">Daus_M_001</strain>
        <tissue evidence="2">Leg muscle</tissue>
    </source>
</reference>
<comment type="caution">
    <text evidence="2">The sequence shown here is derived from an EMBL/GenBank/DDBJ whole genome shotgun (WGS) entry which is preliminary data.</text>
</comment>
<accession>A0ABQ9H5A7</accession>
<dbReference type="EMBL" id="JARBHB010000007">
    <property type="protein sequence ID" value="KAJ8879482.1"/>
    <property type="molecule type" value="Genomic_DNA"/>
</dbReference>
<evidence type="ECO:0000313" key="3">
    <source>
        <dbReference type="Proteomes" id="UP001159363"/>
    </source>
</evidence>
<proteinExistence type="predicted"/>
<organism evidence="2 3">
    <name type="scientific">Dryococelus australis</name>
    <dbReference type="NCBI Taxonomy" id="614101"/>
    <lineage>
        <taxon>Eukaryota</taxon>
        <taxon>Metazoa</taxon>
        <taxon>Ecdysozoa</taxon>
        <taxon>Arthropoda</taxon>
        <taxon>Hexapoda</taxon>
        <taxon>Insecta</taxon>
        <taxon>Pterygota</taxon>
        <taxon>Neoptera</taxon>
        <taxon>Polyneoptera</taxon>
        <taxon>Phasmatodea</taxon>
        <taxon>Verophasmatodea</taxon>
        <taxon>Anareolatae</taxon>
        <taxon>Phasmatidae</taxon>
        <taxon>Eurycanthinae</taxon>
        <taxon>Dryococelus</taxon>
    </lineage>
</organism>
<dbReference type="Proteomes" id="UP001159363">
    <property type="component" value="Chromosome 6"/>
</dbReference>
<protein>
    <submittedName>
        <fullName evidence="2">Uncharacterized protein</fullName>
    </submittedName>
</protein>
<sequence length="353" mass="39288">MLLVSGFSQGSPVPPFFHFGASPYSPHFTLICSQVWWEKLESLSDCMALQLIIRKEEELAGRRECLPTDAMEGIVCAKRLKGRRRYKLIYDIKGRGKYMDLKRLTEDRRAWRDTTLKGTKVSNRPVINASSQDRSTDCACPSRLAAPTMAQFAVYCLIALSPDAVWWTSESVGATTRPCNDAYSSRQHGSPTGTPDSNRRLAAVSPDLSSIEHLRGTSFTNKADRSDPGRKKRNKTEAKLLHALGSCDGKMASLSYANDDTETNLPDGSRADMTPYIARRDQRDIRPAPRETANCGGRLTCADGEAIVVRRWRRDTCRLADVQRQHAVEAELPELAEPRVPAGTRTNLSIDNV</sequence>
<evidence type="ECO:0000256" key="1">
    <source>
        <dbReference type="SAM" id="MobiDB-lite"/>
    </source>
</evidence>
<feature type="compositionally biased region" description="Polar residues" evidence="1">
    <location>
        <begin position="181"/>
        <end position="196"/>
    </location>
</feature>
<name>A0ABQ9H5A7_9NEOP</name>
<keyword evidence="3" id="KW-1185">Reference proteome</keyword>
<feature type="compositionally biased region" description="Basic and acidic residues" evidence="1">
    <location>
        <begin position="222"/>
        <end position="235"/>
    </location>
</feature>
<gene>
    <name evidence="2" type="ORF">PR048_020090</name>
</gene>
<feature type="region of interest" description="Disordered" evidence="1">
    <location>
        <begin position="213"/>
        <end position="235"/>
    </location>
</feature>
<evidence type="ECO:0000313" key="2">
    <source>
        <dbReference type="EMBL" id="KAJ8879482.1"/>
    </source>
</evidence>